<feature type="region of interest" description="Disordered" evidence="1">
    <location>
        <begin position="26"/>
        <end position="113"/>
    </location>
</feature>
<proteinExistence type="predicted"/>
<feature type="region of interest" description="Disordered" evidence="1">
    <location>
        <begin position="354"/>
        <end position="378"/>
    </location>
</feature>
<accession>A0A8T2MN16</accession>
<keyword evidence="4" id="KW-1185">Reference proteome</keyword>
<dbReference type="PANTHER" id="PTHR15829:SF2">
    <property type="entry name" value="RHO FAMILY-INTERACTING CELL POLARIZATION REGULATOR 2"/>
    <property type="match status" value="1"/>
</dbReference>
<feature type="compositionally biased region" description="Gly residues" evidence="1">
    <location>
        <begin position="97"/>
        <end position="106"/>
    </location>
</feature>
<organism evidence="3 4">
    <name type="scientific">Albula glossodonta</name>
    <name type="common">roundjaw bonefish</name>
    <dbReference type="NCBI Taxonomy" id="121402"/>
    <lineage>
        <taxon>Eukaryota</taxon>
        <taxon>Metazoa</taxon>
        <taxon>Chordata</taxon>
        <taxon>Craniata</taxon>
        <taxon>Vertebrata</taxon>
        <taxon>Euteleostomi</taxon>
        <taxon>Actinopterygii</taxon>
        <taxon>Neopterygii</taxon>
        <taxon>Teleostei</taxon>
        <taxon>Albuliformes</taxon>
        <taxon>Albulidae</taxon>
        <taxon>Albula</taxon>
    </lineage>
</organism>
<dbReference type="AlphaFoldDB" id="A0A8T2MN16"/>
<evidence type="ECO:0000313" key="3">
    <source>
        <dbReference type="EMBL" id="KAG9329385.1"/>
    </source>
</evidence>
<evidence type="ECO:0000313" key="4">
    <source>
        <dbReference type="Proteomes" id="UP000824540"/>
    </source>
</evidence>
<sequence>MLRLCVLTLIGGCGVTECKRLSFTFSDTPQPARSPCPPWLVPPLHHGHASGERQPIPAVQSTEEGGRRREDEGEEEDEEDDEEEEGSISISLASGPGRMGGTGGGLDNCSASLGSGRLSGSDIFPDPAASDTMLRDEGSELKPVELDGEGGNLTKQLVRRLTSADALPDPARPEGALGWGSSLEEAFHGLLLTLEGLQEKSAEVQELEQECARLEEAPVHRSRSSSLSLTVESALESFDFLNTSDFDDNDTGDDDLSRSGFYDLEAERTGASQHPEARGHLSEALTEDTGVGNSVAGTPCPSPRGAKVSTSPSPDTCNTAASSYRGSPSSARALLQKLCTQTQLLEELGDICADRQGSIDTPSDGKYPRPPQTDHSIS</sequence>
<name>A0A8T2MN16_9TELE</name>
<feature type="region of interest" description="Disordered" evidence="1">
    <location>
        <begin position="285"/>
        <end position="327"/>
    </location>
</feature>
<reference evidence="3" key="1">
    <citation type="thesis" date="2021" institute="BYU ScholarsArchive" country="Provo, UT, USA">
        <title>Applications of and Algorithms for Genome Assembly and Genomic Analyses with an Emphasis on Marine Teleosts.</title>
        <authorList>
            <person name="Pickett B.D."/>
        </authorList>
    </citation>
    <scope>NUCLEOTIDE SEQUENCE</scope>
    <source>
        <strain evidence="3">HI-2016</strain>
    </source>
</reference>
<feature type="compositionally biased region" description="Polar residues" evidence="1">
    <location>
        <begin position="308"/>
        <end position="327"/>
    </location>
</feature>
<feature type="signal peptide" evidence="2">
    <location>
        <begin position="1"/>
        <end position="18"/>
    </location>
</feature>
<gene>
    <name evidence="3" type="ORF">JZ751_005434</name>
</gene>
<feature type="compositionally biased region" description="Acidic residues" evidence="1">
    <location>
        <begin position="72"/>
        <end position="86"/>
    </location>
</feature>
<feature type="chain" id="PRO_5035744879" evidence="2">
    <location>
        <begin position="19"/>
        <end position="378"/>
    </location>
</feature>
<dbReference type="OrthoDB" id="9999654at2759"/>
<evidence type="ECO:0000256" key="1">
    <source>
        <dbReference type="SAM" id="MobiDB-lite"/>
    </source>
</evidence>
<keyword evidence="2" id="KW-0732">Signal</keyword>
<dbReference type="Proteomes" id="UP000824540">
    <property type="component" value="Unassembled WGS sequence"/>
</dbReference>
<feature type="compositionally biased region" description="Pro residues" evidence="1">
    <location>
        <begin position="32"/>
        <end position="41"/>
    </location>
</feature>
<dbReference type="PANTHER" id="PTHR15829">
    <property type="entry name" value="PROTEIN KINASE PKN/PRK1, EFFECTOR"/>
    <property type="match status" value="1"/>
</dbReference>
<evidence type="ECO:0000256" key="2">
    <source>
        <dbReference type="SAM" id="SignalP"/>
    </source>
</evidence>
<dbReference type="InterPro" id="IPR026136">
    <property type="entry name" value="RIPOR3"/>
</dbReference>
<protein>
    <submittedName>
        <fullName evidence="3">Uncharacterized protein</fullName>
    </submittedName>
</protein>
<comment type="caution">
    <text evidence="3">The sequence shown here is derived from an EMBL/GenBank/DDBJ whole genome shotgun (WGS) entry which is preliminary data.</text>
</comment>
<dbReference type="EMBL" id="JAFBMS010001238">
    <property type="protein sequence ID" value="KAG9329385.1"/>
    <property type="molecule type" value="Genomic_DNA"/>
</dbReference>